<protein>
    <submittedName>
        <fullName evidence="1">Uncharacterized protein</fullName>
    </submittedName>
</protein>
<organism evidence="1 2">
    <name type="scientific">Microbacterium thalli</name>
    <dbReference type="NCBI Taxonomy" id="3027921"/>
    <lineage>
        <taxon>Bacteria</taxon>
        <taxon>Bacillati</taxon>
        <taxon>Actinomycetota</taxon>
        <taxon>Actinomycetes</taxon>
        <taxon>Micrococcales</taxon>
        <taxon>Microbacteriaceae</taxon>
        <taxon>Microbacterium</taxon>
    </lineage>
</organism>
<proteinExistence type="predicted"/>
<dbReference type="Pfam" id="PF18855">
    <property type="entry name" value="baeRF_family11"/>
    <property type="match status" value="1"/>
</dbReference>
<gene>
    <name evidence="1" type="ORF">PUW80_05035</name>
</gene>
<dbReference type="RefSeq" id="WP_274264086.1">
    <property type="nucleotide sequence ID" value="NZ_JAQZCI010000001.1"/>
</dbReference>
<sequence length="375" mass="40298">MLASDLPDTATLLDLIDARHPASVTIVAPSSPIPSDRRLAQLQLREGIDAAARQLADTDVPAEERDSVIASLRGLVDDEEFWQSQSRSIVVFAAPGRVAAFRLPSRLDARAAVGDRFDAGPLLRAVTFPRRAFIVRLSREGARLSEIGPDQGLTERAIELPDDLWAALAHTTTDGQRDMPRPQGTTGDRIEREKFSRIVQDAVVRVVPEGVPLILAASQDLEPAYRSVNTHRGLLERGIHAHPDSLSDADLEQAAREVLDAHEHGELAAWREHFGSLRAQGLATSSVREAAVAASTAAVDELLFDVGFEQEGVIDETGHITRAPDAGPGTYAILDEIAARVLRAGGRVRAVRSADLPDGAPVAAVLRFPVPTGLV</sequence>
<dbReference type="EMBL" id="JAQZCI010000001">
    <property type="protein sequence ID" value="MDD7961712.1"/>
    <property type="molecule type" value="Genomic_DNA"/>
</dbReference>
<dbReference type="Proteomes" id="UP001218170">
    <property type="component" value="Unassembled WGS sequence"/>
</dbReference>
<name>A0ABT5SI18_9MICO</name>
<comment type="caution">
    <text evidence="1">The sequence shown here is derived from an EMBL/GenBank/DDBJ whole genome shotgun (WGS) entry which is preliminary data.</text>
</comment>
<reference evidence="1 2" key="1">
    <citation type="submission" date="2023-02" db="EMBL/GenBank/DDBJ databases">
        <title>Study of novel species of the Microbacterium genus.</title>
        <authorList>
            <person name="Arroyo-Herrera I."/>
            <person name="Roman-Ponce B."/>
            <person name="Vasquez-Murrieta M.S."/>
        </authorList>
    </citation>
    <scope>NUCLEOTIDE SEQUENCE [LARGE SCALE GENOMIC DNA]</scope>
    <source>
        <strain evidence="1 2">NE1TT3</strain>
    </source>
</reference>
<evidence type="ECO:0000313" key="2">
    <source>
        <dbReference type="Proteomes" id="UP001218170"/>
    </source>
</evidence>
<keyword evidence="2" id="KW-1185">Reference proteome</keyword>
<accession>A0ABT5SI18</accession>
<dbReference type="InterPro" id="IPR041638">
    <property type="entry name" value="BaeRF_family11"/>
</dbReference>
<evidence type="ECO:0000313" key="1">
    <source>
        <dbReference type="EMBL" id="MDD7961712.1"/>
    </source>
</evidence>